<dbReference type="AlphaFoldDB" id="A0A9Q1Q915"/>
<organism evidence="3 4">
    <name type="scientific">Carnegiea gigantea</name>
    <dbReference type="NCBI Taxonomy" id="171969"/>
    <lineage>
        <taxon>Eukaryota</taxon>
        <taxon>Viridiplantae</taxon>
        <taxon>Streptophyta</taxon>
        <taxon>Embryophyta</taxon>
        <taxon>Tracheophyta</taxon>
        <taxon>Spermatophyta</taxon>
        <taxon>Magnoliopsida</taxon>
        <taxon>eudicotyledons</taxon>
        <taxon>Gunneridae</taxon>
        <taxon>Pentapetalae</taxon>
        <taxon>Caryophyllales</taxon>
        <taxon>Cactineae</taxon>
        <taxon>Cactaceae</taxon>
        <taxon>Cactoideae</taxon>
        <taxon>Echinocereeae</taxon>
        <taxon>Carnegiea</taxon>
    </lineage>
</organism>
<dbReference type="Proteomes" id="UP001153076">
    <property type="component" value="Unassembled WGS sequence"/>
</dbReference>
<protein>
    <submittedName>
        <fullName evidence="3">Uncharacterized protein</fullName>
    </submittedName>
</protein>
<keyword evidence="4" id="KW-1185">Reference proteome</keyword>
<dbReference type="EMBL" id="JAKOGI010000574">
    <property type="protein sequence ID" value="KAJ8432914.1"/>
    <property type="molecule type" value="Genomic_DNA"/>
</dbReference>
<reference evidence="3" key="1">
    <citation type="submission" date="2022-04" db="EMBL/GenBank/DDBJ databases">
        <title>Carnegiea gigantea Genome sequencing and assembly v2.</title>
        <authorList>
            <person name="Copetti D."/>
            <person name="Sanderson M.J."/>
            <person name="Burquez A."/>
            <person name="Wojciechowski M.F."/>
        </authorList>
    </citation>
    <scope>NUCLEOTIDE SEQUENCE</scope>
    <source>
        <strain evidence="3">SGP5-SGP5p</strain>
        <tissue evidence="3">Aerial part</tissue>
    </source>
</reference>
<gene>
    <name evidence="3" type="ORF">Cgig2_004588</name>
</gene>
<comment type="caution">
    <text evidence="3">The sequence shown here is derived from an EMBL/GenBank/DDBJ whole genome shotgun (WGS) entry which is preliminary data.</text>
</comment>
<accession>A0A9Q1Q915</accession>
<feature type="coiled-coil region" evidence="1">
    <location>
        <begin position="443"/>
        <end position="477"/>
    </location>
</feature>
<evidence type="ECO:0000313" key="3">
    <source>
        <dbReference type="EMBL" id="KAJ8432914.1"/>
    </source>
</evidence>
<feature type="region of interest" description="Disordered" evidence="2">
    <location>
        <begin position="234"/>
        <end position="271"/>
    </location>
</feature>
<proteinExistence type="predicted"/>
<feature type="region of interest" description="Disordered" evidence="2">
    <location>
        <begin position="513"/>
        <end position="586"/>
    </location>
</feature>
<name>A0A9Q1Q915_9CARY</name>
<dbReference type="OrthoDB" id="1839321at2759"/>
<feature type="compositionally biased region" description="Polar residues" evidence="2">
    <location>
        <begin position="257"/>
        <end position="271"/>
    </location>
</feature>
<evidence type="ECO:0000256" key="1">
    <source>
        <dbReference type="SAM" id="Coils"/>
    </source>
</evidence>
<keyword evidence="1" id="KW-0175">Coiled coil</keyword>
<feature type="region of interest" description="Disordered" evidence="2">
    <location>
        <begin position="311"/>
        <end position="389"/>
    </location>
</feature>
<evidence type="ECO:0000313" key="4">
    <source>
        <dbReference type="Proteomes" id="UP001153076"/>
    </source>
</evidence>
<feature type="compositionally biased region" description="Acidic residues" evidence="2">
    <location>
        <begin position="572"/>
        <end position="586"/>
    </location>
</feature>
<evidence type="ECO:0000256" key="2">
    <source>
        <dbReference type="SAM" id="MobiDB-lite"/>
    </source>
</evidence>
<sequence>MLEVGAIHEYTAEKMRSLLVGLRWSDFEVWMRIMDDVIRGAQLAGRSGGQGEPKKIPDVVPLFEPGTPSWSHCEYSSSPSVLSPEVEVTYPWEITIANYVPDFQVRRMVKTKSTPRIQSPDELLAEGTLGNLCSVPTQSDPETGDLGWYCFNNWPDFMTTIEKKSKLKYWKYDFLFLRQELGWDDVPKWNEGKPVRNPFGEPTTEERHTARYFMFYIREDDKPQPIPRFMTQAIESVKGPEKRRSKSSNREPLNWLPRSSENPTDGLSNWDATREQVVAAAERRREEERQLRIAQQAKKVWHPPLYLQEEARGEFAGPQEAKDRGSSWGDRGVRPFASGGSEGRSSDCSSIGEAVNRGAKPCLAGAPDSLPRREAATPSASGTSSLAPRPLTNFIKADASTRLSLVQDIVKSWDLAAPGASDPPKVSEEEMDMADVFAKGRRCERLQANLEGREGEKKELQCQLEKAAADAVEAKEQGYQQGRSDTRVYLYKVLLTLAGEWLCGRVRTEGRDPEEVEFIPPSYEGKAAEDEATNPLEVEAGASEEEGCEDRGEPDVNGEDEATNPLEAEAGASEEEGCEDDEEPDV</sequence>